<dbReference type="Proteomes" id="UP000010471">
    <property type="component" value="Chromosome"/>
</dbReference>
<evidence type="ECO:0000313" key="2">
    <source>
        <dbReference type="EMBL" id="AFZ18466.1"/>
    </source>
</evidence>
<keyword evidence="3" id="KW-1185">Reference proteome</keyword>
<sequence length="241" mass="25807">MRNENEKFVNVHGYDKRAVGVFKQHEDLEATLRDLKKSAFDMERVSLITRHIEDIEGAKEVTEKHGNEAKEGAAAGATAGTILGGVGGFLVGVGVLAIPGVGPLLAAGVGIPAFASTLAGAGIGAAAGGIIGGLVGLGIPEERAKVYNERVKGGEHLLMVNGTEDDLHRARDIMRRHNVDEFGIYDAPDLIKAKPARTEVKAESAPRSERVVTREVLTDTRDIDRDGEPEVFIVEERKEVR</sequence>
<keyword evidence="1" id="KW-0472">Membrane</keyword>
<name>K9WF88_9CYAN</name>
<dbReference type="EMBL" id="CP003630">
    <property type="protein sequence ID" value="AFZ18466.1"/>
    <property type="molecule type" value="Genomic_DNA"/>
</dbReference>
<dbReference type="OrthoDB" id="462701at2"/>
<dbReference type="InterPro" id="IPR052948">
    <property type="entry name" value="Low_temp-induced_all0457"/>
</dbReference>
<dbReference type="PANTHER" id="PTHR36109">
    <property type="entry name" value="MEMBRANE PROTEIN-RELATED"/>
    <property type="match status" value="1"/>
</dbReference>
<accession>K9WF88</accession>
<feature type="transmembrane region" description="Helical" evidence="1">
    <location>
        <begin position="73"/>
        <end position="98"/>
    </location>
</feature>
<keyword evidence="1" id="KW-0812">Transmembrane</keyword>
<dbReference type="STRING" id="1173027.Mic7113_2679"/>
<evidence type="ECO:0000313" key="3">
    <source>
        <dbReference type="Proteomes" id="UP000010471"/>
    </source>
</evidence>
<reference evidence="2 3" key="1">
    <citation type="submission" date="2012-06" db="EMBL/GenBank/DDBJ databases">
        <title>Finished chromosome of genome of Microcoleus sp. PCC 7113.</title>
        <authorList>
            <consortium name="US DOE Joint Genome Institute"/>
            <person name="Gugger M."/>
            <person name="Coursin T."/>
            <person name="Rippka R."/>
            <person name="Tandeau De Marsac N."/>
            <person name="Huntemann M."/>
            <person name="Wei C.-L."/>
            <person name="Han J."/>
            <person name="Detter J.C."/>
            <person name="Han C."/>
            <person name="Tapia R."/>
            <person name="Chen A."/>
            <person name="Kyrpides N."/>
            <person name="Mavromatis K."/>
            <person name="Markowitz V."/>
            <person name="Szeto E."/>
            <person name="Ivanova N."/>
            <person name="Pagani I."/>
            <person name="Pati A."/>
            <person name="Goodwin L."/>
            <person name="Nordberg H.P."/>
            <person name="Cantor M.N."/>
            <person name="Hua S.X."/>
            <person name="Woyke T."/>
            <person name="Kerfeld C.A."/>
        </authorList>
    </citation>
    <scope>NUCLEOTIDE SEQUENCE [LARGE SCALE GENOMIC DNA]</scope>
    <source>
        <strain evidence="2 3">PCC 7113</strain>
    </source>
</reference>
<dbReference type="HOGENOM" id="CLU_083853_0_0_3"/>
<dbReference type="PATRIC" id="fig|1173027.3.peg.2948"/>
<evidence type="ECO:0000256" key="1">
    <source>
        <dbReference type="SAM" id="Phobius"/>
    </source>
</evidence>
<keyword evidence="1" id="KW-1133">Transmembrane helix</keyword>
<organism evidence="2 3">
    <name type="scientific">Allocoleopsis franciscana PCC 7113</name>
    <dbReference type="NCBI Taxonomy" id="1173027"/>
    <lineage>
        <taxon>Bacteria</taxon>
        <taxon>Bacillati</taxon>
        <taxon>Cyanobacteriota</taxon>
        <taxon>Cyanophyceae</taxon>
        <taxon>Coleofasciculales</taxon>
        <taxon>Coleofasciculaceae</taxon>
        <taxon>Allocoleopsis</taxon>
        <taxon>Allocoleopsis franciscana</taxon>
    </lineage>
</organism>
<evidence type="ECO:0008006" key="4">
    <source>
        <dbReference type="Google" id="ProtNLM"/>
    </source>
</evidence>
<protein>
    <recommendedName>
        <fullName evidence="4">Histidine kinase</fullName>
    </recommendedName>
</protein>
<gene>
    <name evidence="2" type="ORF">Mic7113_2679</name>
</gene>
<feature type="transmembrane region" description="Helical" evidence="1">
    <location>
        <begin position="104"/>
        <end position="137"/>
    </location>
</feature>
<dbReference type="eggNOG" id="COG3861">
    <property type="taxonomic scope" value="Bacteria"/>
</dbReference>
<proteinExistence type="predicted"/>
<dbReference type="AlphaFoldDB" id="K9WF88"/>
<dbReference type="KEGG" id="mic:Mic7113_2679"/>
<dbReference type="PANTHER" id="PTHR36109:SF2">
    <property type="entry name" value="MEMBRANE PROTEIN"/>
    <property type="match status" value="1"/>
</dbReference>